<feature type="domain" description="Myb-like" evidence="10">
    <location>
        <begin position="144"/>
        <end position="199"/>
    </location>
</feature>
<evidence type="ECO:0000256" key="9">
    <source>
        <dbReference type="SAM" id="MobiDB-lite"/>
    </source>
</evidence>
<sequence length="522" mass="58842">MSGAVTDVRDVLGIDPTTLDQQPRQPPLKKQRTVEKRPDGITRELYALLGENAPPVAVVEHRFKDKPKFLGSVAPWREQTFKNPARRDGMELKHWVRQNSLQDSAADDVAGAMEIQQTAVPLDYQFAKFNIKINLLEYSDAEYDAVLKDDDWSRQETDYLFKLIKDYDLRWVVVADRYEFAGKEDRTMEDLKSRYYSVCRNVMEMRTPVTMMSTEEGALYSAMHYNKEQEVERKRIVQMQLYRTPAEVEHEQHLIAELRRIHDSHQQLLEEREELFNRLDYPQSTGSIAAYQGSQGLATLAQNILNSDRNKKRKSIAAPSGQAAEDEKATTTTATATTTAAATKPTPSAAASAASPAVSRQGSIAEPPSKPHGHSRNESTASASAPTPLKDKNKSNIKQLTKAEEAQYNLTHHEKLQPGVFFRTMKMNLPKANSFINKSPAIMAELNIPQILSMPTSKTCAKYEVLAREIAALMDIRKQLEKVEQETKVFKAQEAMGGDRTKRSASVLSDVSRSSKRPKKEK</sequence>
<name>A0AAV9WPX6_9PEZI</name>
<evidence type="ECO:0000256" key="5">
    <source>
        <dbReference type="ARBA" id="ARBA00023015"/>
    </source>
</evidence>
<evidence type="ECO:0000256" key="2">
    <source>
        <dbReference type="ARBA" id="ARBA00006918"/>
    </source>
</evidence>
<comment type="subcellular location">
    <subcellularLocation>
        <location evidence="1">Nucleus</location>
    </subcellularLocation>
</comment>
<comment type="caution">
    <text evidence="11">The sequence shown here is derived from an EMBL/GenBank/DDBJ whole genome shotgun (WGS) entry which is preliminary data.</text>
</comment>
<keyword evidence="12" id="KW-1185">Reference proteome</keyword>
<dbReference type="GO" id="GO:0006281">
    <property type="term" value="P:DNA repair"/>
    <property type="evidence" value="ECO:0007669"/>
    <property type="project" value="InterPro"/>
</dbReference>
<feature type="region of interest" description="Disordered" evidence="9">
    <location>
        <begin position="1"/>
        <end position="35"/>
    </location>
</feature>
<feature type="compositionally biased region" description="Basic and acidic residues" evidence="9">
    <location>
        <begin position="491"/>
        <end position="502"/>
    </location>
</feature>
<evidence type="ECO:0000259" key="10">
    <source>
        <dbReference type="PROSITE" id="PS50090"/>
    </source>
</evidence>
<evidence type="ECO:0000256" key="1">
    <source>
        <dbReference type="ARBA" id="ARBA00004123"/>
    </source>
</evidence>
<comment type="similarity">
    <text evidence="2">Belongs to the SWC4 family.</text>
</comment>
<dbReference type="InterPro" id="IPR001005">
    <property type="entry name" value="SANT/Myb"/>
</dbReference>
<feature type="compositionally biased region" description="Low complexity" evidence="9">
    <location>
        <begin position="330"/>
        <end position="357"/>
    </location>
</feature>
<accession>A0AAV9WPX6</accession>
<evidence type="ECO:0000256" key="7">
    <source>
        <dbReference type="ARBA" id="ARBA00023242"/>
    </source>
</evidence>
<reference evidence="11 12" key="1">
    <citation type="submission" date="2023-08" db="EMBL/GenBank/DDBJ databases">
        <authorList>
            <person name="Palmer J.M."/>
        </authorList>
    </citation>
    <scope>NUCLEOTIDE SEQUENCE [LARGE SCALE GENOMIC DNA]</scope>
    <source>
        <strain evidence="11 12">TWF481</strain>
    </source>
</reference>
<feature type="region of interest" description="Disordered" evidence="9">
    <location>
        <begin position="310"/>
        <end position="393"/>
    </location>
</feature>
<dbReference type="InterPro" id="IPR009057">
    <property type="entry name" value="Homeodomain-like_sf"/>
</dbReference>
<dbReference type="GO" id="GO:0000812">
    <property type="term" value="C:Swr1 complex"/>
    <property type="evidence" value="ECO:0007669"/>
    <property type="project" value="TreeGrafter"/>
</dbReference>
<dbReference type="PANTHER" id="PTHR12855:SF10">
    <property type="entry name" value="DNA METHYLTRANSFERASE 1-ASSOCIATED PROTEIN 1"/>
    <property type="match status" value="1"/>
</dbReference>
<dbReference type="Proteomes" id="UP001370758">
    <property type="component" value="Unassembled WGS sequence"/>
</dbReference>
<feature type="region of interest" description="Disordered" evidence="9">
    <location>
        <begin position="491"/>
        <end position="522"/>
    </location>
</feature>
<protein>
    <recommendedName>
        <fullName evidence="3">SWR1-complex protein 4</fullName>
    </recommendedName>
</protein>
<dbReference type="Gene3D" id="1.10.10.60">
    <property type="entry name" value="Homeodomain-like"/>
    <property type="match status" value="1"/>
</dbReference>
<dbReference type="SUPFAM" id="SSF46689">
    <property type="entry name" value="Homeodomain-like"/>
    <property type="match status" value="1"/>
</dbReference>
<evidence type="ECO:0000256" key="3">
    <source>
        <dbReference type="ARBA" id="ARBA00019132"/>
    </source>
</evidence>
<comment type="function">
    <text evidence="8">Component of the SWR1 complex which mediates the ATP-dependent exchange of histone H2A for the H2A variant HZT1 leading to transcriptional regulation of selected genes by chromatin remodeling. Component of the NuA4 histone acetyltransferase complex which is involved in transcriptional activation of selected genes principally by acetylation of nucleosomal histone H4 and H2A. The NuA4 complex is also involved in DNA repair.</text>
</comment>
<keyword evidence="6" id="KW-0804">Transcription</keyword>
<gene>
    <name evidence="11" type="primary">SWC4</name>
    <name evidence="11" type="ORF">TWF481_001136</name>
</gene>
<dbReference type="InterPro" id="IPR032563">
    <property type="entry name" value="DAMP1_SANT-like"/>
</dbReference>
<dbReference type="EMBL" id="JAVHJL010000001">
    <property type="protein sequence ID" value="KAK6512246.1"/>
    <property type="molecule type" value="Genomic_DNA"/>
</dbReference>
<dbReference type="GO" id="GO:0035267">
    <property type="term" value="C:NuA4 histone acetyltransferase complex"/>
    <property type="evidence" value="ECO:0007669"/>
    <property type="project" value="InterPro"/>
</dbReference>
<organism evidence="11 12">
    <name type="scientific">Arthrobotrys musiformis</name>
    <dbReference type="NCBI Taxonomy" id="47236"/>
    <lineage>
        <taxon>Eukaryota</taxon>
        <taxon>Fungi</taxon>
        <taxon>Dikarya</taxon>
        <taxon>Ascomycota</taxon>
        <taxon>Pezizomycotina</taxon>
        <taxon>Orbiliomycetes</taxon>
        <taxon>Orbiliales</taxon>
        <taxon>Orbiliaceae</taxon>
        <taxon>Arthrobotrys</taxon>
    </lineage>
</organism>
<evidence type="ECO:0000313" key="11">
    <source>
        <dbReference type="EMBL" id="KAK6512246.1"/>
    </source>
</evidence>
<keyword evidence="5" id="KW-0805">Transcription regulation</keyword>
<keyword evidence="4" id="KW-0156">Chromatin regulator</keyword>
<dbReference type="GO" id="GO:0000122">
    <property type="term" value="P:negative regulation of transcription by RNA polymerase II"/>
    <property type="evidence" value="ECO:0007669"/>
    <property type="project" value="TreeGrafter"/>
</dbReference>
<dbReference type="GO" id="GO:0006338">
    <property type="term" value="P:chromatin remodeling"/>
    <property type="evidence" value="ECO:0007669"/>
    <property type="project" value="InterPro"/>
</dbReference>
<dbReference type="SMART" id="SM00717">
    <property type="entry name" value="SANT"/>
    <property type="match status" value="1"/>
</dbReference>
<dbReference type="Pfam" id="PF16282">
    <property type="entry name" value="SANT_DAMP1_like"/>
    <property type="match status" value="1"/>
</dbReference>
<dbReference type="AlphaFoldDB" id="A0AAV9WPX6"/>
<dbReference type="PROSITE" id="PS50090">
    <property type="entry name" value="MYB_LIKE"/>
    <property type="match status" value="1"/>
</dbReference>
<evidence type="ECO:0000256" key="8">
    <source>
        <dbReference type="ARBA" id="ARBA00025264"/>
    </source>
</evidence>
<dbReference type="GO" id="GO:0003714">
    <property type="term" value="F:transcription corepressor activity"/>
    <property type="evidence" value="ECO:0007669"/>
    <property type="project" value="TreeGrafter"/>
</dbReference>
<evidence type="ECO:0000256" key="6">
    <source>
        <dbReference type="ARBA" id="ARBA00023163"/>
    </source>
</evidence>
<keyword evidence="7" id="KW-0539">Nucleus</keyword>
<dbReference type="FunFam" id="1.10.10.60:FF:000087">
    <property type="entry name" value="DNA methyltransferase 1-associated protein 1"/>
    <property type="match status" value="1"/>
</dbReference>
<dbReference type="InterPro" id="IPR027109">
    <property type="entry name" value="Swc4/Dmap1"/>
</dbReference>
<dbReference type="PANTHER" id="PTHR12855">
    <property type="entry name" value="DNA METHYLTRANSFERASE 1-ASSOCIATED PROTEIN 1 FAMILY MEMBER"/>
    <property type="match status" value="1"/>
</dbReference>
<evidence type="ECO:0000313" key="12">
    <source>
        <dbReference type="Proteomes" id="UP001370758"/>
    </source>
</evidence>
<proteinExistence type="inferred from homology"/>
<evidence type="ECO:0000256" key="4">
    <source>
        <dbReference type="ARBA" id="ARBA00022853"/>
    </source>
</evidence>